<feature type="repeat" description="TPR" evidence="1">
    <location>
        <begin position="235"/>
        <end position="268"/>
    </location>
</feature>
<dbReference type="SUPFAM" id="SSF48452">
    <property type="entry name" value="TPR-like"/>
    <property type="match status" value="3"/>
</dbReference>
<dbReference type="InterPro" id="IPR039340">
    <property type="entry name" value="Tfc4/TFIIIC-102/Sfc4"/>
</dbReference>
<organism evidence="2 3">
    <name type="scientific">Gossypium australe</name>
    <dbReference type="NCBI Taxonomy" id="47621"/>
    <lineage>
        <taxon>Eukaryota</taxon>
        <taxon>Viridiplantae</taxon>
        <taxon>Streptophyta</taxon>
        <taxon>Embryophyta</taxon>
        <taxon>Tracheophyta</taxon>
        <taxon>Spermatophyta</taxon>
        <taxon>Magnoliopsida</taxon>
        <taxon>eudicotyledons</taxon>
        <taxon>Gunneridae</taxon>
        <taxon>Pentapetalae</taxon>
        <taxon>rosids</taxon>
        <taxon>malvids</taxon>
        <taxon>Malvales</taxon>
        <taxon>Malvaceae</taxon>
        <taxon>Malvoideae</taxon>
        <taxon>Gossypium</taxon>
    </lineage>
</organism>
<dbReference type="InterPro" id="IPR011990">
    <property type="entry name" value="TPR-like_helical_dom_sf"/>
</dbReference>
<dbReference type="FunFam" id="1.25.40.10:FF:002638">
    <property type="entry name" value="Im:7136784 protein"/>
    <property type="match status" value="1"/>
</dbReference>
<reference evidence="3" key="1">
    <citation type="journal article" date="2019" name="Plant Biotechnol. J.">
        <title>Genome sequencing of the Australian wild diploid species Gossypium australe highlights disease resistance and delayed gland morphogenesis.</title>
        <authorList>
            <person name="Cai Y."/>
            <person name="Cai X."/>
            <person name="Wang Q."/>
            <person name="Wang P."/>
            <person name="Zhang Y."/>
            <person name="Cai C."/>
            <person name="Xu Y."/>
            <person name="Wang K."/>
            <person name="Zhou Z."/>
            <person name="Wang C."/>
            <person name="Geng S."/>
            <person name="Li B."/>
            <person name="Dong Q."/>
            <person name="Hou Y."/>
            <person name="Wang H."/>
            <person name="Ai P."/>
            <person name="Liu Z."/>
            <person name="Yi F."/>
            <person name="Sun M."/>
            <person name="An G."/>
            <person name="Cheng J."/>
            <person name="Zhang Y."/>
            <person name="Shi Q."/>
            <person name="Xie Y."/>
            <person name="Shi X."/>
            <person name="Chang Y."/>
            <person name="Huang F."/>
            <person name="Chen Y."/>
            <person name="Hong S."/>
            <person name="Mi L."/>
            <person name="Sun Q."/>
            <person name="Zhang L."/>
            <person name="Zhou B."/>
            <person name="Peng R."/>
            <person name="Zhang X."/>
            <person name="Liu F."/>
        </authorList>
    </citation>
    <scope>NUCLEOTIDE SEQUENCE [LARGE SCALE GENOMIC DNA]</scope>
    <source>
        <strain evidence="3">cv. PA1801</strain>
    </source>
</reference>
<gene>
    <name evidence="2" type="ORF">EPI10_029584</name>
</gene>
<dbReference type="EMBL" id="SMMG02000009">
    <property type="protein sequence ID" value="KAA3463162.1"/>
    <property type="molecule type" value="Genomic_DNA"/>
</dbReference>
<evidence type="ECO:0000313" key="3">
    <source>
        <dbReference type="Proteomes" id="UP000325315"/>
    </source>
</evidence>
<protein>
    <submittedName>
        <fullName evidence="2">General transcription factor 3C polypeptide 3 isoform X1</fullName>
    </submittedName>
</protein>
<dbReference type="OrthoDB" id="9991317at2759"/>
<dbReference type="Proteomes" id="UP000325315">
    <property type="component" value="Unassembled WGS sequence"/>
</dbReference>
<dbReference type="AlphaFoldDB" id="A0A5B6V1Y5"/>
<dbReference type="PANTHER" id="PTHR23082:SF0">
    <property type="entry name" value="GENERAL TRANSCRIPTION FACTOR 3C POLYPEPTIDE 3"/>
    <property type="match status" value="1"/>
</dbReference>
<dbReference type="Pfam" id="PF13176">
    <property type="entry name" value="TPR_7"/>
    <property type="match status" value="1"/>
</dbReference>
<dbReference type="PANTHER" id="PTHR23082">
    <property type="entry name" value="TRANSCRIPTION INITIATION FACTOR IIIC TFIIIC , POLYPEPTIDE 3-RELATED"/>
    <property type="match status" value="1"/>
</dbReference>
<feature type="repeat" description="TPR" evidence="1">
    <location>
        <begin position="80"/>
        <end position="113"/>
    </location>
</feature>
<dbReference type="SMART" id="SM00028">
    <property type="entry name" value="TPR"/>
    <property type="match status" value="5"/>
</dbReference>
<accession>A0A5B6V1Y5</accession>
<name>A0A5B6V1Y5_9ROSI</name>
<proteinExistence type="predicted"/>
<evidence type="ECO:0000313" key="2">
    <source>
        <dbReference type="EMBL" id="KAA3463162.1"/>
    </source>
</evidence>
<evidence type="ECO:0000256" key="1">
    <source>
        <dbReference type="PROSITE-ProRule" id="PRU00339"/>
    </source>
</evidence>
<dbReference type="GO" id="GO:0006383">
    <property type="term" value="P:transcription by RNA polymerase III"/>
    <property type="evidence" value="ECO:0007669"/>
    <property type="project" value="InterPro"/>
</dbReference>
<keyword evidence="3" id="KW-1185">Reference proteome</keyword>
<dbReference type="InterPro" id="IPR019734">
    <property type="entry name" value="TPR_rpt"/>
</dbReference>
<sequence>MIIIIITVVSGGLSNSFEWLICYLQLMRHKKRGRRKGIGNKLSPQIQRIVGDATLHYGNGRFKEAISVLKEGVQLEPKFPHLYHMLGLSYKALGDNKRAFQFYIIAGLLKPKDPDLWKLLFTWSIFWGGLPNLPLWRVLELKVRDFMLRDFSAAVPPNLVQLNDYVLVSDRSLPLLPLKLATTAISGVFNFSLSTAASSGLSSQVCFEPFLLEQENVSLTCHCLSKAIMADPTDISLRYLQASLYDELGDYQKAAESYEQIQQISPDNVEALKSGAKIGNIRGYFPSICSSESVDSIDCNGSNLYQKCGQIERSFAILEGYLEGHQDEADLSVINLLVSMLMQNNAYERALQQIEQAHAIYYSGKELPINLKTKSGICHIHLGDIEKAEVFCSVLQSVAHDHADLVTEVADKFMTLGHVNSALKYYNMLENDDGIDDLSNAVYGTMPLVALIMDLAKLAASVQSVLAEQDHLHHKIAQCYISTGEKVLAIKFLRKALERLENNIDARLNLASLLIEDSKEDEAISLLSPPQSFDLQNINKNSDTSKSWWLNGKIKLKLCNIYRAKGMMEDFVNTILPLVQESLYIESLGIKIKVRRRLRDSDLFERVKKVDDLQTDGVFCGSRPMVTAADRLQSFPTDPFILNIGIMKQSSEGTYFKDNDIKDRSKASRARKLLQKKAALKEEKKAAALAAGLDWHSDDANDESEEEHFKEPPLVNLLKDEEQQDLIIDLCKALESLERYYEALDIIKLALKSGHNFFPVEKQQQLRSLGAQMAYYTMDSKHGFDCIKHIVQQHPYSITAWNCYYKVLPRSGKCYSRHCKFLRFFRSKHKDCIPPIVISGHQFTVLSHHQDAAREYLEAYKLLPENPLINLCVGTALINLTLGHRLQNKHQCIAQGLAFLYNSLRLCENSQEALYNIGRACHHVGLVTLAVSYYEKVLAMKEKDHPIPKLPNENWDHAVENHKKDGYCDLRREAAFNLHLIYKKCGAMDLARQVLKDHCTFD</sequence>
<dbReference type="Gene3D" id="1.25.40.10">
    <property type="entry name" value="Tetratricopeptide repeat domain"/>
    <property type="match status" value="5"/>
</dbReference>
<dbReference type="GO" id="GO:0000127">
    <property type="term" value="C:transcription factor TFIIIC complex"/>
    <property type="evidence" value="ECO:0007669"/>
    <property type="project" value="TreeGrafter"/>
</dbReference>
<comment type="caution">
    <text evidence="2">The sequence shown here is derived from an EMBL/GenBank/DDBJ whole genome shotgun (WGS) entry which is preliminary data.</text>
</comment>
<dbReference type="Pfam" id="PF13181">
    <property type="entry name" value="TPR_8"/>
    <property type="match status" value="3"/>
</dbReference>
<keyword evidence="1" id="KW-0802">TPR repeat</keyword>
<dbReference type="PROSITE" id="PS50005">
    <property type="entry name" value="TPR"/>
    <property type="match status" value="2"/>
</dbReference>